<proteinExistence type="predicted"/>
<gene>
    <name evidence="2" type="ORF">ETSY1_20480</name>
</gene>
<name>W4LJC7_ENTF1</name>
<comment type="caution">
    <text evidence="2">The sequence shown here is derived from an EMBL/GenBank/DDBJ whole genome shotgun (WGS) entry which is preliminary data.</text>
</comment>
<evidence type="ECO:0000313" key="3">
    <source>
        <dbReference type="Proteomes" id="UP000019141"/>
    </source>
</evidence>
<sequence length="466" mass="53481">MTNVSPWHRDRDLPIHYYLLLPHMSDVQVLLVPDDDSWTLPRLTPEVLDFRRVHHINEQVRNQYGLESVVQRCVAHRYAPDRGLQYKVYALENRSSVPQLPDGGKWVGAEELDSIPLVVPEHREFIHQWLQETAAGAVPELRAPWTSMGWFDEALAWIEAQLEQLHIEALGSLMQERSWALSCILRMETSIGDVYFKAVPPFMAQEAVVIREISRQYPELTPPPFATDDERGWTLMPDFGGDSLMLTPDISRLEEASRLFARMQVEQVEHVDDWLARGVPDRCLHRMVQLIDPLIMMSTQLLAGAPPGLSEEEVEGLHALPMKMKLLCAKLASYDVPHTLIHGDLGGNILVNGDRYIFFDWTDVCISHPFFEMATIIDTVLDASIIQDQTDTRTRLRDAYLEPWTAYEPMERLVEAFELTKALGSLHQAMSYMWILMNSAEDARWELESGLLLWLRSLLPTQPQRP</sequence>
<dbReference type="InterPro" id="IPR011009">
    <property type="entry name" value="Kinase-like_dom_sf"/>
</dbReference>
<evidence type="ECO:0000313" key="2">
    <source>
        <dbReference type="EMBL" id="ETW98019.1"/>
    </source>
</evidence>
<dbReference type="EMBL" id="AZHW01000595">
    <property type="protein sequence ID" value="ETW98019.1"/>
    <property type="molecule type" value="Genomic_DNA"/>
</dbReference>
<dbReference type="InterPro" id="IPR002575">
    <property type="entry name" value="Aminoglycoside_PTrfase"/>
</dbReference>
<dbReference type="SUPFAM" id="SSF56112">
    <property type="entry name" value="Protein kinase-like (PK-like)"/>
    <property type="match status" value="1"/>
</dbReference>
<dbReference type="AlphaFoldDB" id="W4LJC7"/>
<evidence type="ECO:0000259" key="1">
    <source>
        <dbReference type="Pfam" id="PF01636"/>
    </source>
</evidence>
<dbReference type="PATRIC" id="fig|1429438.4.peg.3977"/>
<organism evidence="2 3">
    <name type="scientific">Entotheonella factor</name>
    <dbReference type="NCBI Taxonomy" id="1429438"/>
    <lineage>
        <taxon>Bacteria</taxon>
        <taxon>Pseudomonadati</taxon>
        <taxon>Nitrospinota/Tectimicrobiota group</taxon>
        <taxon>Candidatus Tectimicrobiota</taxon>
        <taxon>Candidatus Entotheonellia</taxon>
        <taxon>Candidatus Entotheonellales</taxon>
        <taxon>Candidatus Entotheonellaceae</taxon>
        <taxon>Candidatus Entotheonella</taxon>
    </lineage>
</organism>
<accession>W4LJC7</accession>
<dbReference type="Proteomes" id="UP000019141">
    <property type="component" value="Unassembled WGS sequence"/>
</dbReference>
<dbReference type="Gene3D" id="3.90.1200.10">
    <property type="match status" value="1"/>
</dbReference>
<feature type="domain" description="Aminoglycoside phosphotransferase" evidence="1">
    <location>
        <begin position="328"/>
        <end position="401"/>
    </location>
</feature>
<dbReference type="Pfam" id="PF01636">
    <property type="entry name" value="APH"/>
    <property type="match status" value="1"/>
</dbReference>
<reference evidence="2 3" key="1">
    <citation type="journal article" date="2014" name="Nature">
        <title>An environmental bacterial taxon with a large and distinct metabolic repertoire.</title>
        <authorList>
            <person name="Wilson M.C."/>
            <person name="Mori T."/>
            <person name="Ruckert C."/>
            <person name="Uria A.R."/>
            <person name="Helf M.J."/>
            <person name="Takada K."/>
            <person name="Gernert C."/>
            <person name="Steffens U.A."/>
            <person name="Heycke N."/>
            <person name="Schmitt S."/>
            <person name="Rinke C."/>
            <person name="Helfrich E.J."/>
            <person name="Brachmann A.O."/>
            <person name="Gurgui C."/>
            <person name="Wakimoto T."/>
            <person name="Kracht M."/>
            <person name="Crusemann M."/>
            <person name="Hentschel U."/>
            <person name="Abe I."/>
            <person name="Matsunaga S."/>
            <person name="Kalinowski J."/>
            <person name="Takeyama H."/>
            <person name="Piel J."/>
        </authorList>
    </citation>
    <scope>NUCLEOTIDE SEQUENCE [LARGE SCALE GENOMIC DNA]</scope>
    <source>
        <strain evidence="3">TSY1</strain>
    </source>
</reference>
<protein>
    <recommendedName>
        <fullName evidence="1">Aminoglycoside phosphotransferase domain-containing protein</fullName>
    </recommendedName>
</protein>
<keyword evidence="3" id="KW-1185">Reference proteome</keyword>
<dbReference type="HOGENOM" id="CLU_586216_0_0_7"/>